<sequence length="332" mass="37658">MNRDVADFVCSATGAERVLKVDLVQSLWSGYGQIARVQLAGLPIRSAIVKQVSPPDQTNHPRGWNSDQSHRRKLRSYEVELAWYRDFSERCGSYCRVPKCYATRSLKGQSLFVLEDLDAAGFPRRQSSLRRNGVETGLRYLANFHATFLGQPPKGLWPIGTYWHLATRPDEWQAMQPGELKTHAAAIDTILNQCRYKTIVHGDAKVANFCFSEDLQQIAAVDFQYVGGGCGMKDVAYFLGSCLDESECQRGESTFLETYFSEFRKALKRTGSTESAGNIEREWRELYPVAWADFTRFMLGWCPEHGKLNAYSRRLSRSVTNELESIDGDTTF</sequence>
<evidence type="ECO:0000313" key="2">
    <source>
        <dbReference type="EMBL" id="QDS94016.1"/>
    </source>
</evidence>
<gene>
    <name evidence="2" type="ORF">FF011L_27930</name>
</gene>
<dbReference type="KEGG" id="rml:FF011L_27930"/>
<dbReference type="AlphaFoldDB" id="A0A517MGM7"/>
<dbReference type="Pfam" id="PF02958">
    <property type="entry name" value="EcKL"/>
    <property type="match status" value="2"/>
</dbReference>
<evidence type="ECO:0000313" key="3">
    <source>
        <dbReference type="Proteomes" id="UP000320672"/>
    </source>
</evidence>
<dbReference type="SMART" id="SM00587">
    <property type="entry name" value="CHK"/>
    <property type="match status" value="1"/>
</dbReference>
<dbReference type="EMBL" id="CP036262">
    <property type="protein sequence ID" value="QDS94016.1"/>
    <property type="molecule type" value="Genomic_DNA"/>
</dbReference>
<dbReference type="RefSeq" id="WP_145352079.1">
    <property type="nucleotide sequence ID" value="NZ_CP036262.1"/>
</dbReference>
<dbReference type="PANTHER" id="PTHR11012">
    <property type="entry name" value="PROTEIN KINASE-LIKE DOMAIN-CONTAINING"/>
    <property type="match status" value="1"/>
</dbReference>
<reference evidence="2 3" key="1">
    <citation type="submission" date="2019-02" db="EMBL/GenBank/DDBJ databases">
        <title>Deep-cultivation of Planctomycetes and their phenomic and genomic characterization uncovers novel biology.</title>
        <authorList>
            <person name="Wiegand S."/>
            <person name="Jogler M."/>
            <person name="Boedeker C."/>
            <person name="Pinto D."/>
            <person name="Vollmers J."/>
            <person name="Rivas-Marin E."/>
            <person name="Kohn T."/>
            <person name="Peeters S.H."/>
            <person name="Heuer A."/>
            <person name="Rast P."/>
            <person name="Oberbeckmann S."/>
            <person name="Bunk B."/>
            <person name="Jeske O."/>
            <person name="Meyerdierks A."/>
            <person name="Storesund J.E."/>
            <person name="Kallscheuer N."/>
            <person name="Luecker S."/>
            <person name="Lage O.M."/>
            <person name="Pohl T."/>
            <person name="Merkel B.J."/>
            <person name="Hornburger P."/>
            <person name="Mueller R.-W."/>
            <person name="Bruemmer F."/>
            <person name="Labrenz M."/>
            <person name="Spormann A.M."/>
            <person name="Op den Camp H."/>
            <person name="Overmann J."/>
            <person name="Amann R."/>
            <person name="Jetten M.S.M."/>
            <person name="Mascher T."/>
            <person name="Medema M.H."/>
            <person name="Devos D.P."/>
            <person name="Kaster A.-K."/>
            <person name="Ovreas L."/>
            <person name="Rohde M."/>
            <person name="Galperin M.Y."/>
            <person name="Jogler C."/>
        </authorList>
    </citation>
    <scope>NUCLEOTIDE SEQUENCE [LARGE SCALE GENOMIC DNA]</scope>
    <source>
        <strain evidence="2 3">FF011L</strain>
    </source>
</reference>
<organism evidence="2 3">
    <name type="scientific">Roseimaritima multifibrata</name>
    <dbReference type="NCBI Taxonomy" id="1930274"/>
    <lineage>
        <taxon>Bacteria</taxon>
        <taxon>Pseudomonadati</taxon>
        <taxon>Planctomycetota</taxon>
        <taxon>Planctomycetia</taxon>
        <taxon>Pirellulales</taxon>
        <taxon>Pirellulaceae</taxon>
        <taxon>Roseimaritima</taxon>
    </lineage>
</organism>
<evidence type="ECO:0000259" key="1">
    <source>
        <dbReference type="SMART" id="SM00587"/>
    </source>
</evidence>
<protein>
    <submittedName>
        <fullName evidence="2">Phosphotransferase enzyme family protein</fullName>
    </submittedName>
</protein>
<feature type="domain" description="CHK kinase-like" evidence="1">
    <location>
        <begin position="112"/>
        <end position="269"/>
    </location>
</feature>
<dbReference type="InterPro" id="IPR004119">
    <property type="entry name" value="EcKL"/>
</dbReference>
<dbReference type="PANTHER" id="PTHR11012:SF30">
    <property type="entry name" value="PROTEIN KINASE-LIKE DOMAIN-CONTAINING"/>
    <property type="match status" value="1"/>
</dbReference>
<keyword evidence="2" id="KW-0808">Transferase</keyword>
<dbReference type="Proteomes" id="UP000320672">
    <property type="component" value="Chromosome"/>
</dbReference>
<name>A0A517MGM7_9BACT</name>
<proteinExistence type="predicted"/>
<dbReference type="OrthoDB" id="9769860at2"/>
<dbReference type="Gene3D" id="3.90.1200.10">
    <property type="match status" value="1"/>
</dbReference>
<accession>A0A517MGM7</accession>
<dbReference type="InterPro" id="IPR015897">
    <property type="entry name" value="CHK_kinase-like"/>
</dbReference>
<dbReference type="InterPro" id="IPR011009">
    <property type="entry name" value="Kinase-like_dom_sf"/>
</dbReference>
<dbReference type="GO" id="GO:0016740">
    <property type="term" value="F:transferase activity"/>
    <property type="evidence" value="ECO:0007669"/>
    <property type="project" value="UniProtKB-KW"/>
</dbReference>
<keyword evidence="3" id="KW-1185">Reference proteome</keyword>
<dbReference type="SUPFAM" id="SSF56112">
    <property type="entry name" value="Protein kinase-like (PK-like)"/>
    <property type="match status" value="1"/>
</dbReference>